<protein>
    <submittedName>
        <fullName evidence="1">Uncharacterized protein</fullName>
    </submittedName>
</protein>
<evidence type="ECO:0000313" key="1">
    <source>
        <dbReference type="EMBL" id="KCW88277.1"/>
    </source>
</evidence>
<sequence>MENSPMSNLAPQTCGTTMELKRSYPSSRFSPIKNTVMTSRRHTLLGFSTNRCSLKLGSSRKKLRDDEIINNCL</sequence>
<dbReference type="Gramene" id="KCW88277">
    <property type="protein sequence ID" value="KCW88277"/>
    <property type="gene ID" value="EUGRSUZ_A00655"/>
</dbReference>
<name>A0A059DCG6_EUCGR</name>
<dbReference type="EMBL" id="KK198753">
    <property type="protein sequence ID" value="KCW88277.1"/>
    <property type="molecule type" value="Genomic_DNA"/>
</dbReference>
<gene>
    <name evidence="1" type="ORF">EUGRSUZ_A00655</name>
</gene>
<reference evidence="1" key="1">
    <citation type="submission" date="2013-07" db="EMBL/GenBank/DDBJ databases">
        <title>The genome of Eucalyptus grandis.</title>
        <authorList>
            <person name="Schmutz J."/>
            <person name="Hayes R."/>
            <person name="Myburg A."/>
            <person name="Tuskan G."/>
            <person name="Grattapaglia D."/>
            <person name="Rokhsar D.S."/>
        </authorList>
    </citation>
    <scope>NUCLEOTIDE SEQUENCE</scope>
    <source>
        <tissue evidence="1">Leaf extractions</tissue>
    </source>
</reference>
<organism evidence="1">
    <name type="scientific">Eucalyptus grandis</name>
    <name type="common">Flooded gum</name>
    <dbReference type="NCBI Taxonomy" id="71139"/>
    <lineage>
        <taxon>Eukaryota</taxon>
        <taxon>Viridiplantae</taxon>
        <taxon>Streptophyta</taxon>
        <taxon>Embryophyta</taxon>
        <taxon>Tracheophyta</taxon>
        <taxon>Spermatophyta</taxon>
        <taxon>Magnoliopsida</taxon>
        <taxon>eudicotyledons</taxon>
        <taxon>Gunneridae</taxon>
        <taxon>Pentapetalae</taxon>
        <taxon>rosids</taxon>
        <taxon>malvids</taxon>
        <taxon>Myrtales</taxon>
        <taxon>Myrtaceae</taxon>
        <taxon>Myrtoideae</taxon>
        <taxon>Eucalypteae</taxon>
        <taxon>Eucalyptus</taxon>
    </lineage>
</organism>
<dbReference type="AlphaFoldDB" id="A0A059DCG6"/>
<dbReference type="InParanoid" id="A0A059DCG6"/>
<accession>A0A059DCG6</accession>
<proteinExistence type="predicted"/>